<evidence type="ECO:0000313" key="14">
    <source>
        <dbReference type="Proteomes" id="UP000437068"/>
    </source>
</evidence>
<reference evidence="12 13" key="1">
    <citation type="submission" date="2018-08" db="EMBL/GenBank/DDBJ databases">
        <title>Genomic investigation of the strawberry pathogen Phytophthora fragariae indicates pathogenicity is determined by transcriptional variation in three key races.</title>
        <authorList>
            <person name="Adams T.M."/>
            <person name="Armitage A.D."/>
            <person name="Sobczyk M.K."/>
            <person name="Bates H.J."/>
            <person name="Dunwell J.M."/>
            <person name="Nellist C.F."/>
            <person name="Harrison R.J."/>
        </authorList>
    </citation>
    <scope>NUCLEOTIDE SEQUENCE [LARGE SCALE GENOMIC DNA]</scope>
    <source>
        <strain evidence="10 14">A4</strain>
        <strain evidence="9 15">BC-1</strain>
        <strain evidence="8 19">BC-23</strain>
        <strain evidence="7 13">NOV-27</strain>
        <strain evidence="6 16">NOV-5</strain>
        <strain evidence="5 17">NOV-71</strain>
        <strain evidence="11 20">NOV-77</strain>
        <strain evidence="2 12">NOV-9</strain>
        <strain evidence="4 21">ONT-3</strain>
        <strain evidence="3 18">SCRP245</strain>
    </source>
</reference>
<evidence type="ECO:0000313" key="15">
    <source>
        <dbReference type="Proteomes" id="UP000440367"/>
    </source>
</evidence>
<dbReference type="EMBL" id="QXFZ01003017">
    <property type="protein sequence ID" value="KAE9071904.1"/>
    <property type="molecule type" value="Genomic_DNA"/>
</dbReference>
<evidence type="ECO:0008006" key="22">
    <source>
        <dbReference type="Google" id="ProtNLM"/>
    </source>
</evidence>
<feature type="chain" id="PRO_5036380449" description="RxLR effector protein" evidence="1">
    <location>
        <begin position="35"/>
        <end position="67"/>
    </location>
</feature>
<dbReference type="AlphaFoldDB" id="A0A6A3QZR2"/>
<dbReference type="EMBL" id="QXFW01003006">
    <property type="protein sequence ID" value="KAE8973709.1"/>
    <property type="molecule type" value="Genomic_DNA"/>
</dbReference>
<keyword evidence="13" id="KW-1185">Reference proteome</keyword>
<evidence type="ECO:0000313" key="5">
    <source>
        <dbReference type="EMBL" id="KAE9071904.1"/>
    </source>
</evidence>
<dbReference type="EMBL" id="QXGC01003040">
    <property type="protein sequence ID" value="KAE9179177.1"/>
    <property type="molecule type" value="Genomic_DNA"/>
</dbReference>
<evidence type="ECO:0000313" key="9">
    <source>
        <dbReference type="EMBL" id="KAE9180765.1"/>
    </source>
</evidence>
<dbReference type="Proteomes" id="UP000433483">
    <property type="component" value="Unassembled WGS sequence"/>
</dbReference>
<evidence type="ECO:0000313" key="21">
    <source>
        <dbReference type="Proteomes" id="UP000488956"/>
    </source>
</evidence>
<dbReference type="EMBL" id="QXFX01003014">
    <property type="protein sequence ID" value="KAE9071835.1"/>
    <property type="molecule type" value="Genomic_DNA"/>
</dbReference>
<keyword evidence="1" id="KW-0732">Signal</keyword>
<evidence type="ECO:0000313" key="19">
    <source>
        <dbReference type="Proteomes" id="UP000476176"/>
    </source>
</evidence>
<dbReference type="Proteomes" id="UP000440367">
    <property type="component" value="Unassembled WGS sequence"/>
</dbReference>
<dbReference type="EMBL" id="QXGF01003114">
    <property type="protein sequence ID" value="KAE8922382.1"/>
    <property type="molecule type" value="Genomic_DNA"/>
</dbReference>
<dbReference type="Proteomes" id="UP000437068">
    <property type="component" value="Unassembled WGS sequence"/>
</dbReference>
<dbReference type="Proteomes" id="UP000476176">
    <property type="component" value="Unassembled WGS sequence"/>
</dbReference>
<evidence type="ECO:0000313" key="18">
    <source>
        <dbReference type="Proteomes" id="UP000460718"/>
    </source>
</evidence>
<sequence length="67" mass="7606">MAAIKLNSESIDIAALNLFQLQFLLLCLCIPLHTDPVQHPVEMQKLYSTKTIKVTLLSLKTFYPCEN</sequence>
<evidence type="ECO:0000313" key="7">
    <source>
        <dbReference type="EMBL" id="KAE9172566.1"/>
    </source>
</evidence>
<evidence type="ECO:0000313" key="3">
    <source>
        <dbReference type="EMBL" id="KAE8973709.1"/>
    </source>
</evidence>
<evidence type="ECO:0000313" key="11">
    <source>
        <dbReference type="EMBL" id="KAE9287342.1"/>
    </source>
</evidence>
<feature type="signal peptide" evidence="1">
    <location>
        <begin position="1"/>
        <end position="34"/>
    </location>
</feature>
<organism evidence="6 16">
    <name type="scientific">Phytophthora fragariae</name>
    <dbReference type="NCBI Taxonomy" id="53985"/>
    <lineage>
        <taxon>Eukaryota</taxon>
        <taxon>Sar</taxon>
        <taxon>Stramenopiles</taxon>
        <taxon>Oomycota</taxon>
        <taxon>Peronosporomycetes</taxon>
        <taxon>Peronosporales</taxon>
        <taxon>Peronosporaceae</taxon>
        <taxon>Phytophthora</taxon>
    </lineage>
</organism>
<evidence type="ECO:0000313" key="4">
    <source>
        <dbReference type="EMBL" id="KAE9071835.1"/>
    </source>
</evidence>
<evidence type="ECO:0000313" key="16">
    <source>
        <dbReference type="Proteomes" id="UP000440732"/>
    </source>
</evidence>
<dbReference type="Proteomes" id="UP000460718">
    <property type="component" value="Unassembled WGS sequence"/>
</dbReference>
<gene>
    <name evidence="10" type="ORF">PF001_g26156</name>
    <name evidence="9" type="ORF">PF002_g27468</name>
    <name evidence="8" type="ORF">PF004_g25248</name>
    <name evidence="7" type="ORF">PF005_g26655</name>
    <name evidence="6" type="ORF">PF006_g25932</name>
    <name evidence="5" type="ORF">PF007_g26372</name>
    <name evidence="11" type="ORF">PF008_g26435</name>
    <name evidence="2" type="ORF">PF009_g27356</name>
    <name evidence="4" type="ORF">PF010_g25715</name>
    <name evidence="3" type="ORF">PF011_g25142</name>
</gene>
<evidence type="ECO:0000313" key="12">
    <source>
        <dbReference type="Proteomes" id="UP000429523"/>
    </source>
</evidence>
<dbReference type="Proteomes" id="UP000488956">
    <property type="component" value="Unassembled WGS sequence"/>
</dbReference>
<dbReference type="EMBL" id="QXGA01003154">
    <property type="protein sequence ID" value="KAE9086863.1"/>
    <property type="molecule type" value="Genomic_DNA"/>
</dbReference>
<evidence type="ECO:0000313" key="17">
    <source>
        <dbReference type="Proteomes" id="UP000441208"/>
    </source>
</evidence>
<dbReference type="EMBL" id="QXGD01003096">
    <property type="protein sequence ID" value="KAE9180765.1"/>
    <property type="molecule type" value="Genomic_DNA"/>
</dbReference>
<comment type="caution">
    <text evidence="6">The sequence shown here is derived from an EMBL/GenBank/DDBJ whole genome shotgun (WGS) entry which is preliminary data.</text>
</comment>
<dbReference type="Proteomes" id="UP000486351">
    <property type="component" value="Unassembled WGS sequence"/>
</dbReference>
<evidence type="ECO:0000313" key="6">
    <source>
        <dbReference type="EMBL" id="KAE9086863.1"/>
    </source>
</evidence>
<evidence type="ECO:0000313" key="2">
    <source>
        <dbReference type="EMBL" id="KAE8922382.1"/>
    </source>
</evidence>
<dbReference type="EMBL" id="QXGE01003213">
    <property type="protein sequence ID" value="KAE9276378.1"/>
    <property type="molecule type" value="Genomic_DNA"/>
</dbReference>
<accession>A0A6A3QZR2</accession>
<evidence type="ECO:0000313" key="13">
    <source>
        <dbReference type="Proteomes" id="UP000433483"/>
    </source>
</evidence>
<dbReference type="EMBL" id="QXGB01003135">
    <property type="protein sequence ID" value="KAE9172566.1"/>
    <property type="molecule type" value="Genomic_DNA"/>
</dbReference>
<evidence type="ECO:0000313" key="10">
    <source>
        <dbReference type="EMBL" id="KAE9276378.1"/>
    </source>
</evidence>
<name>A0A6A3QZR2_9STRA</name>
<dbReference type="Proteomes" id="UP000441208">
    <property type="component" value="Unassembled WGS sequence"/>
</dbReference>
<evidence type="ECO:0000313" key="20">
    <source>
        <dbReference type="Proteomes" id="UP000486351"/>
    </source>
</evidence>
<evidence type="ECO:0000313" key="8">
    <source>
        <dbReference type="EMBL" id="KAE9179177.1"/>
    </source>
</evidence>
<dbReference type="Proteomes" id="UP000429523">
    <property type="component" value="Unassembled WGS sequence"/>
</dbReference>
<dbReference type="Proteomes" id="UP000440732">
    <property type="component" value="Unassembled WGS sequence"/>
</dbReference>
<dbReference type="EMBL" id="QXFY01003219">
    <property type="protein sequence ID" value="KAE9287342.1"/>
    <property type="molecule type" value="Genomic_DNA"/>
</dbReference>
<evidence type="ECO:0000256" key="1">
    <source>
        <dbReference type="SAM" id="SignalP"/>
    </source>
</evidence>
<protein>
    <recommendedName>
        <fullName evidence="22">RxLR effector protein</fullName>
    </recommendedName>
</protein>
<proteinExistence type="predicted"/>